<feature type="transmembrane region" description="Helical" evidence="1">
    <location>
        <begin position="71"/>
        <end position="89"/>
    </location>
</feature>
<evidence type="ECO:0000313" key="2">
    <source>
        <dbReference type="EMBL" id="QJA19844.1"/>
    </source>
</evidence>
<proteinExistence type="predicted"/>
<dbReference type="Proteomes" id="UP000502681">
    <property type="component" value="Chromosome"/>
</dbReference>
<keyword evidence="1" id="KW-0812">Transmembrane</keyword>
<feature type="transmembrane region" description="Helical" evidence="1">
    <location>
        <begin position="95"/>
        <end position="117"/>
    </location>
</feature>
<protein>
    <submittedName>
        <fullName evidence="2">DUF4231 domain-containing protein</fullName>
    </submittedName>
</protein>
<sequence length="192" mass="22388">MKQFENRGELKILIDIIIKFFVFLSTNLPAKWCFVSTMHSLKSLAELELQIDKRIKEFEKKRIENQKNNKLFSISQIFLSAITTLLIAINAEKSIFFLTVITLITSSLAGIAGQLLSKFMYQERMAMNIATICSLYELRHTITMAKRMEEDDEVYKIKIENVVLYQEQYQNILNSANGQWQHHIKNSKSTEK</sequence>
<evidence type="ECO:0000313" key="3">
    <source>
        <dbReference type="Proteomes" id="UP000502681"/>
    </source>
</evidence>
<dbReference type="GeneID" id="90762855"/>
<keyword evidence="1" id="KW-0472">Membrane</keyword>
<dbReference type="NCBIfam" id="NF033634">
    <property type="entry name" value="SLATT_1"/>
    <property type="match status" value="1"/>
</dbReference>
<name>A0ABX6L0J3_9GAMM</name>
<organism evidence="2 3">
    <name type="scientific">Pectobacterium punjabense</name>
    <dbReference type="NCBI Taxonomy" id="2108399"/>
    <lineage>
        <taxon>Bacteria</taxon>
        <taxon>Pseudomonadati</taxon>
        <taxon>Pseudomonadota</taxon>
        <taxon>Gammaproteobacteria</taxon>
        <taxon>Enterobacterales</taxon>
        <taxon>Pectobacteriaceae</taxon>
        <taxon>Pectobacterium</taxon>
    </lineage>
</organism>
<accession>A0ABX6L0J3</accession>
<dbReference type="RefSeq" id="WP_107170260.1">
    <property type="nucleotide sequence ID" value="NZ_CP038498.1"/>
</dbReference>
<keyword evidence="3" id="KW-1185">Reference proteome</keyword>
<dbReference type="EMBL" id="CP038498">
    <property type="protein sequence ID" value="QJA19844.1"/>
    <property type="molecule type" value="Genomic_DNA"/>
</dbReference>
<evidence type="ECO:0000256" key="1">
    <source>
        <dbReference type="SAM" id="Phobius"/>
    </source>
</evidence>
<gene>
    <name evidence="2" type="ORF">E2566_07860</name>
</gene>
<keyword evidence="1" id="KW-1133">Transmembrane helix</keyword>
<reference evidence="2 3" key="1">
    <citation type="submission" date="2019-04" db="EMBL/GenBank/DDBJ databases">
        <title>Whole Genome Sequencing of Pectobacterium punjabense SS95.</title>
        <authorList>
            <person name="Sarfraz S."/>
            <person name="Oulghazi S."/>
            <person name="Roques C."/>
            <person name="Vandecasteele C."/>
            <person name="Faure D."/>
        </authorList>
    </citation>
    <scope>NUCLEOTIDE SEQUENCE [LARGE SCALE GENOMIC DNA]</scope>
    <source>
        <strain evidence="2 3">SS95</strain>
    </source>
</reference>